<protein>
    <recommendedName>
        <fullName evidence="4">Lipopolysaccharide biosynthesis protein</fullName>
    </recommendedName>
</protein>
<dbReference type="OrthoDB" id="3478024at2"/>
<evidence type="ECO:0000313" key="3">
    <source>
        <dbReference type="Proteomes" id="UP000487268"/>
    </source>
</evidence>
<dbReference type="EMBL" id="WEGH01000001">
    <property type="protein sequence ID" value="MQY03465.1"/>
    <property type="molecule type" value="Genomic_DNA"/>
</dbReference>
<keyword evidence="1" id="KW-0472">Membrane</keyword>
<dbReference type="AlphaFoldDB" id="A0A7K0BQL0"/>
<keyword evidence="3" id="KW-1185">Reference proteome</keyword>
<name>A0A7K0BQL0_9ACTN</name>
<organism evidence="2 3">
    <name type="scientific">Actinomadura macrotermitis</name>
    <dbReference type="NCBI Taxonomy" id="2585200"/>
    <lineage>
        <taxon>Bacteria</taxon>
        <taxon>Bacillati</taxon>
        <taxon>Actinomycetota</taxon>
        <taxon>Actinomycetes</taxon>
        <taxon>Streptosporangiales</taxon>
        <taxon>Thermomonosporaceae</taxon>
        <taxon>Actinomadura</taxon>
    </lineage>
</organism>
<sequence>MTLRDFVAAVFRRPLVALVMVALTAALAFQTVARSPTYEARSVLTFLSPLKAPQNAFSNFPPYLVLMADVSARVLASPVGHRAVRRQGGTADFQVLLANRGSQEVPIHDQPYLTVVTRSTSRAAAQRTLVLVQQVLHQELRTRQLKAGADPRSLISWRITASTSQPLADTGKPSRQLAGVLLLGLLGTVYAALLADRFAPRLRLRARAARPAAG</sequence>
<reference evidence="2 3" key="1">
    <citation type="submission" date="2019-10" db="EMBL/GenBank/DDBJ databases">
        <title>Actinomadura rubteroloni sp. nov. and Actinomadura macrotermitis sp. nov., isolated from the gut of fungus growing-termite Macrotermes natalensis.</title>
        <authorList>
            <person name="Benndorf R."/>
            <person name="Martin K."/>
            <person name="Kuefner M."/>
            <person name="De Beer W."/>
            <person name="Kaster A.-K."/>
            <person name="Vollmers J."/>
            <person name="Poulsen M."/>
            <person name="Beemelmanns C."/>
        </authorList>
    </citation>
    <scope>NUCLEOTIDE SEQUENCE [LARGE SCALE GENOMIC DNA]</scope>
    <source>
        <strain evidence="2 3">RB68</strain>
    </source>
</reference>
<accession>A0A7K0BQL0</accession>
<keyword evidence="1" id="KW-1133">Transmembrane helix</keyword>
<dbReference type="RefSeq" id="WP_153531390.1">
    <property type="nucleotide sequence ID" value="NZ_WEGH01000001.1"/>
</dbReference>
<proteinExistence type="predicted"/>
<comment type="caution">
    <text evidence="2">The sequence shown here is derived from an EMBL/GenBank/DDBJ whole genome shotgun (WGS) entry which is preliminary data.</text>
</comment>
<keyword evidence="1" id="KW-0812">Transmembrane</keyword>
<feature type="transmembrane region" description="Helical" evidence="1">
    <location>
        <begin position="177"/>
        <end position="195"/>
    </location>
</feature>
<evidence type="ECO:0008006" key="4">
    <source>
        <dbReference type="Google" id="ProtNLM"/>
    </source>
</evidence>
<evidence type="ECO:0000256" key="1">
    <source>
        <dbReference type="SAM" id="Phobius"/>
    </source>
</evidence>
<evidence type="ECO:0000313" key="2">
    <source>
        <dbReference type="EMBL" id="MQY03465.1"/>
    </source>
</evidence>
<gene>
    <name evidence="2" type="ORF">ACRB68_15080</name>
</gene>
<dbReference type="Proteomes" id="UP000487268">
    <property type="component" value="Unassembled WGS sequence"/>
</dbReference>